<evidence type="ECO:0000313" key="1">
    <source>
        <dbReference type="EnsemblPlants" id="cds.evm.model.ctgX4.1"/>
    </source>
</evidence>
<name>A0A803QSC9_CANSA</name>
<evidence type="ECO:0000313" key="2">
    <source>
        <dbReference type="Proteomes" id="UP000596661"/>
    </source>
</evidence>
<reference evidence="1" key="1">
    <citation type="submission" date="2021-03" db="UniProtKB">
        <authorList>
            <consortium name="EnsemblPlants"/>
        </authorList>
    </citation>
    <scope>IDENTIFICATION</scope>
</reference>
<protein>
    <submittedName>
        <fullName evidence="1">Uncharacterized protein</fullName>
    </submittedName>
</protein>
<sequence>MHLFYVVPSSTCTPQSNYKLLLDRLLLLFRIDGGAELEERPFILKAIHLRQGLDGLLKLVVSLEIISEIGYFLLARKCFLLTSPSSIEQLQVPPDVISVLRPSPPPPSCVLRREAFLGAADLAR</sequence>
<keyword evidence="2" id="KW-1185">Reference proteome</keyword>
<accession>A0A803QSC9</accession>
<dbReference type="EnsemblPlants" id="evm.model.ctgX4.1">
    <property type="protein sequence ID" value="cds.evm.model.ctgX4.1"/>
    <property type="gene ID" value="evm.TU.ctgX4.1"/>
</dbReference>
<proteinExistence type="predicted"/>
<dbReference type="Proteomes" id="UP000596661">
    <property type="component" value="Unassembled WGS sequence"/>
</dbReference>
<dbReference type="AlphaFoldDB" id="A0A803QSC9"/>
<dbReference type="Gramene" id="evm.model.ctgX4.1">
    <property type="protein sequence ID" value="cds.evm.model.ctgX4.1"/>
    <property type="gene ID" value="evm.TU.ctgX4.1"/>
</dbReference>
<organism evidence="1 2">
    <name type="scientific">Cannabis sativa</name>
    <name type="common">Hemp</name>
    <name type="synonym">Marijuana</name>
    <dbReference type="NCBI Taxonomy" id="3483"/>
    <lineage>
        <taxon>Eukaryota</taxon>
        <taxon>Viridiplantae</taxon>
        <taxon>Streptophyta</taxon>
        <taxon>Embryophyta</taxon>
        <taxon>Tracheophyta</taxon>
        <taxon>Spermatophyta</taxon>
        <taxon>Magnoliopsida</taxon>
        <taxon>eudicotyledons</taxon>
        <taxon>Gunneridae</taxon>
        <taxon>Pentapetalae</taxon>
        <taxon>rosids</taxon>
        <taxon>fabids</taxon>
        <taxon>Rosales</taxon>
        <taxon>Cannabaceae</taxon>
        <taxon>Cannabis</taxon>
    </lineage>
</organism>